<name>A0A7Y2E622_UNCEI</name>
<dbReference type="GO" id="GO:0015031">
    <property type="term" value="P:protein transport"/>
    <property type="evidence" value="ECO:0007669"/>
    <property type="project" value="UniProtKB-KW"/>
</dbReference>
<evidence type="ECO:0000256" key="5">
    <source>
        <dbReference type="ARBA" id="ARBA00022519"/>
    </source>
</evidence>
<dbReference type="Proteomes" id="UP000547674">
    <property type="component" value="Unassembled WGS sequence"/>
</dbReference>
<keyword evidence="6" id="KW-0812">Transmembrane</keyword>
<dbReference type="GO" id="GO:0015891">
    <property type="term" value="P:siderophore transport"/>
    <property type="evidence" value="ECO:0007669"/>
    <property type="project" value="InterPro"/>
</dbReference>
<dbReference type="NCBIfam" id="TIGR01352">
    <property type="entry name" value="tonB_Cterm"/>
    <property type="match status" value="1"/>
</dbReference>
<evidence type="ECO:0000256" key="7">
    <source>
        <dbReference type="ARBA" id="ARBA00022927"/>
    </source>
</evidence>
<dbReference type="PANTHER" id="PTHR33446">
    <property type="entry name" value="PROTEIN TONB-RELATED"/>
    <property type="match status" value="1"/>
</dbReference>
<keyword evidence="3" id="KW-0813">Transport</keyword>
<dbReference type="InterPro" id="IPR051045">
    <property type="entry name" value="TonB-dependent_transducer"/>
</dbReference>
<keyword evidence="5" id="KW-0997">Cell inner membrane</keyword>
<keyword evidence="8" id="KW-1133">Transmembrane helix</keyword>
<gene>
    <name evidence="11" type="ORF">HKN21_03835</name>
</gene>
<evidence type="ECO:0000256" key="8">
    <source>
        <dbReference type="ARBA" id="ARBA00022989"/>
    </source>
</evidence>
<organism evidence="11 12">
    <name type="scientific">Eiseniibacteriota bacterium</name>
    <dbReference type="NCBI Taxonomy" id="2212470"/>
    <lineage>
        <taxon>Bacteria</taxon>
        <taxon>Candidatus Eiseniibacteriota</taxon>
    </lineage>
</organism>
<dbReference type="InterPro" id="IPR037682">
    <property type="entry name" value="TonB_C"/>
</dbReference>
<reference evidence="11 12" key="1">
    <citation type="submission" date="2020-03" db="EMBL/GenBank/DDBJ databases">
        <title>Metabolic flexibility allows generalist bacteria to become dominant in a frequently disturbed ecosystem.</title>
        <authorList>
            <person name="Chen Y.-J."/>
            <person name="Leung P.M."/>
            <person name="Bay S.K."/>
            <person name="Hugenholtz P."/>
            <person name="Kessler A.J."/>
            <person name="Shelley G."/>
            <person name="Waite D.W."/>
            <person name="Cook P.L."/>
            <person name="Greening C."/>
        </authorList>
    </citation>
    <scope>NUCLEOTIDE SEQUENCE [LARGE SCALE GENOMIC DNA]</scope>
    <source>
        <strain evidence="11">SS_bin_28</strain>
    </source>
</reference>
<comment type="similarity">
    <text evidence="2">Belongs to the TonB family.</text>
</comment>
<evidence type="ECO:0000256" key="4">
    <source>
        <dbReference type="ARBA" id="ARBA00022475"/>
    </source>
</evidence>
<evidence type="ECO:0000313" key="12">
    <source>
        <dbReference type="Proteomes" id="UP000547674"/>
    </source>
</evidence>
<evidence type="ECO:0000259" key="10">
    <source>
        <dbReference type="PROSITE" id="PS52015"/>
    </source>
</evidence>
<dbReference type="GO" id="GO:0098797">
    <property type="term" value="C:plasma membrane protein complex"/>
    <property type="evidence" value="ECO:0007669"/>
    <property type="project" value="TreeGrafter"/>
</dbReference>
<dbReference type="Pfam" id="PF03544">
    <property type="entry name" value="TonB_C"/>
    <property type="match status" value="1"/>
</dbReference>
<dbReference type="EMBL" id="JABDJR010000144">
    <property type="protein sequence ID" value="NNF05866.1"/>
    <property type="molecule type" value="Genomic_DNA"/>
</dbReference>
<dbReference type="GO" id="GO:0055085">
    <property type="term" value="P:transmembrane transport"/>
    <property type="evidence" value="ECO:0007669"/>
    <property type="project" value="InterPro"/>
</dbReference>
<keyword evidence="4" id="KW-1003">Cell membrane</keyword>
<proteinExistence type="inferred from homology"/>
<dbReference type="GO" id="GO:0031992">
    <property type="term" value="F:energy transducer activity"/>
    <property type="evidence" value="ECO:0007669"/>
    <property type="project" value="InterPro"/>
</dbReference>
<keyword evidence="9" id="KW-0472">Membrane</keyword>
<comment type="caution">
    <text evidence="11">The sequence shown here is derived from an EMBL/GenBank/DDBJ whole genome shotgun (WGS) entry which is preliminary data.</text>
</comment>
<evidence type="ECO:0000256" key="9">
    <source>
        <dbReference type="ARBA" id="ARBA00023136"/>
    </source>
</evidence>
<accession>A0A7Y2E622</accession>
<keyword evidence="7" id="KW-0653">Protein transport</keyword>
<dbReference type="PROSITE" id="PS52015">
    <property type="entry name" value="TONB_CTD"/>
    <property type="match status" value="1"/>
</dbReference>
<sequence>MSGSKWFGITVLVSLLFHSAIVFGVVLPDRHALAQEETLVVLLTPPEPEVEEVPIEVPLEKPEPEPEPDPVPEEIPEIPEEIDIPEEVETLDPIDPEPVIEKTFESDAPEAVISDPRPVKTVPVFGTPPTSYNSKVLALIKRCKRYPKAAERRGIEGSVQMRLVLARSGDVLEAAVVSGSGTEMLDDAALKMIERAKPFPPFPEDMECLKAEFLVPVDFTID</sequence>
<dbReference type="PRINTS" id="PR01374">
    <property type="entry name" value="TONBPROTEIN"/>
</dbReference>
<dbReference type="PANTHER" id="PTHR33446:SF2">
    <property type="entry name" value="PROTEIN TONB"/>
    <property type="match status" value="1"/>
</dbReference>
<evidence type="ECO:0000256" key="1">
    <source>
        <dbReference type="ARBA" id="ARBA00004383"/>
    </source>
</evidence>
<evidence type="ECO:0000256" key="3">
    <source>
        <dbReference type="ARBA" id="ARBA00022448"/>
    </source>
</evidence>
<dbReference type="InterPro" id="IPR003538">
    <property type="entry name" value="TonB"/>
</dbReference>
<dbReference type="GO" id="GO:0030288">
    <property type="term" value="C:outer membrane-bounded periplasmic space"/>
    <property type="evidence" value="ECO:0007669"/>
    <property type="project" value="InterPro"/>
</dbReference>
<comment type="subcellular location">
    <subcellularLocation>
        <location evidence="1">Cell inner membrane</location>
        <topology evidence="1">Single-pass membrane protein</topology>
        <orientation evidence="1">Periplasmic side</orientation>
    </subcellularLocation>
</comment>
<dbReference type="AlphaFoldDB" id="A0A7Y2E622"/>
<dbReference type="InterPro" id="IPR006260">
    <property type="entry name" value="TonB/TolA_C"/>
</dbReference>
<feature type="domain" description="TonB C-terminal" evidence="10">
    <location>
        <begin position="131"/>
        <end position="222"/>
    </location>
</feature>
<protein>
    <submittedName>
        <fullName evidence="11">Energy transducer TonB</fullName>
    </submittedName>
</protein>
<dbReference type="SUPFAM" id="SSF74653">
    <property type="entry name" value="TolA/TonB C-terminal domain"/>
    <property type="match status" value="1"/>
</dbReference>
<dbReference type="Gene3D" id="3.30.1150.10">
    <property type="match status" value="1"/>
</dbReference>
<evidence type="ECO:0000313" key="11">
    <source>
        <dbReference type="EMBL" id="NNF05866.1"/>
    </source>
</evidence>
<evidence type="ECO:0000256" key="2">
    <source>
        <dbReference type="ARBA" id="ARBA00006555"/>
    </source>
</evidence>
<evidence type="ECO:0000256" key="6">
    <source>
        <dbReference type="ARBA" id="ARBA00022692"/>
    </source>
</evidence>